<accession>A0A9P0KFF0</accession>
<dbReference type="InterPro" id="IPR008906">
    <property type="entry name" value="HATC_C_dom"/>
</dbReference>
<comment type="caution">
    <text evidence="2">The sequence shown here is derived from an EMBL/GenBank/DDBJ whole genome shotgun (WGS) entry which is preliminary data.</text>
</comment>
<organism evidence="2 3">
    <name type="scientific">Acanthoscelides obtectus</name>
    <name type="common">Bean weevil</name>
    <name type="synonym">Bruchus obtectus</name>
    <dbReference type="NCBI Taxonomy" id="200917"/>
    <lineage>
        <taxon>Eukaryota</taxon>
        <taxon>Metazoa</taxon>
        <taxon>Ecdysozoa</taxon>
        <taxon>Arthropoda</taxon>
        <taxon>Hexapoda</taxon>
        <taxon>Insecta</taxon>
        <taxon>Pterygota</taxon>
        <taxon>Neoptera</taxon>
        <taxon>Endopterygota</taxon>
        <taxon>Coleoptera</taxon>
        <taxon>Polyphaga</taxon>
        <taxon>Cucujiformia</taxon>
        <taxon>Chrysomeloidea</taxon>
        <taxon>Chrysomelidae</taxon>
        <taxon>Bruchinae</taxon>
        <taxon>Bruchini</taxon>
        <taxon>Acanthoscelides</taxon>
    </lineage>
</organism>
<dbReference type="Pfam" id="PF05699">
    <property type="entry name" value="Dimer_Tnp_hAT"/>
    <property type="match status" value="1"/>
</dbReference>
<reference evidence="2" key="1">
    <citation type="submission" date="2022-03" db="EMBL/GenBank/DDBJ databases">
        <authorList>
            <person name="Sayadi A."/>
        </authorList>
    </citation>
    <scope>NUCLEOTIDE SEQUENCE</scope>
</reference>
<gene>
    <name evidence="2" type="ORF">ACAOBT_LOCUS10216</name>
</gene>
<dbReference type="OrthoDB" id="6756381at2759"/>
<dbReference type="SUPFAM" id="SSF53098">
    <property type="entry name" value="Ribonuclease H-like"/>
    <property type="match status" value="1"/>
</dbReference>
<evidence type="ECO:0000259" key="1">
    <source>
        <dbReference type="Pfam" id="PF05699"/>
    </source>
</evidence>
<sequence>MYCQSEPNFSDEIKDETSIDKYWYKISQIHDMSDVYVFKELGNFVLDLLVIPHSNAACERMFSKVNLIKTDVRNRLYSDTVNSLLLASQSVNRECYKFNVTQNMINRITSYKHVAQDENETVDIHFEPE</sequence>
<dbReference type="InterPro" id="IPR012337">
    <property type="entry name" value="RNaseH-like_sf"/>
</dbReference>
<dbReference type="EMBL" id="CAKOFQ010006802">
    <property type="protein sequence ID" value="CAH1972812.1"/>
    <property type="molecule type" value="Genomic_DNA"/>
</dbReference>
<evidence type="ECO:0000313" key="3">
    <source>
        <dbReference type="Proteomes" id="UP001152888"/>
    </source>
</evidence>
<name>A0A9P0KFF0_ACAOB</name>
<dbReference type="Proteomes" id="UP001152888">
    <property type="component" value="Unassembled WGS sequence"/>
</dbReference>
<evidence type="ECO:0000313" key="2">
    <source>
        <dbReference type="EMBL" id="CAH1972812.1"/>
    </source>
</evidence>
<feature type="domain" description="HAT C-terminal dimerisation" evidence="1">
    <location>
        <begin position="38"/>
        <end position="89"/>
    </location>
</feature>
<proteinExistence type="predicted"/>
<dbReference type="AlphaFoldDB" id="A0A9P0KFF0"/>
<dbReference type="GO" id="GO:0046983">
    <property type="term" value="F:protein dimerization activity"/>
    <property type="evidence" value="ECO:0007669"/>
    <property type="project" value="InterPro"/>
</dbReference>
<protein>
    <recommendedName>
        <fullName evidence="1">HAT C-terminal dimerisation domain-containing protein</fullName>
    </recommendedName>
</protein>
<keyword evidence="3" id="KW-1185">Reference proteome</keyword>